<dbReference type="EMBL" id="JABAIK010000001">
    <property type="protein sequence ID" value="NLS11279.1"/>
    <property type="molecule type" value="Genomic_DNA"/>
</dbReference>
<name>A0A7X8TMH4_9VIBR</name>
<keyword evidence="1" id="KW-0472">Membrane</keyword>
<keyword evidence="1" id="KW-0812">Transmembrane</keyword>
<feature type="transmembrane region" description="Helical" evidence="1">
    <location>
        <begin position="76"/>
        <end position="96"/>
    </location>
</feature>
<feature type="transmembrane region" description="Helical" evidence="1">
    <location>
        <begin position="49"/>
        <end position="70"/>
    </location>
</feature>
<keyword evidence="1" id="KW-1133">Transmembrane helix</keyword>
<evidence type="ECO:0000313" key="3">
    <source>
        <dbReference type="Proteomes" id="UP000535589"/>
    </source>
</evidence>
<keyword evidence="3" id="KW-1185">Reference proteome</keyword>
<feature type="transmembrane region" description="Helical" evidence="1">
    <location>
        <begin position="18"/>
        <end position="37"/>
    </location>
</feature>
<accession>A0A7X8TMH4</accession>
<protein>
    <submittedName>
        <fullName evidence="2">Cyd operon protein YbgE</fullName>
    </submittedName>
</protein>
<comment type="caution">
    <text evidence="2">The sequence shown here is derived from an EMBL/GenBank/DDBJ whole genome shotgun (WGS) entry which is preliminary data.</text>
</comment>
<organism evidence="2 3">
    <name type="scientific">Vibrio agarilyticus</name>
    <dbReference type="NCBI Taxonomy" id="2726741"/>
    <lineage>
        <taxon>Bacteria</taxon>
        <taxon>Pseudomonadati</taxon>
        <taxon>Pseudomonadota</taxon>
        <taxon>Gammaproteobacteria</taxon>
        <taxon>Vibrionales</taxon>
        <taxon>Vibrionaceae</taxon>
        <taxon>Vibrio</taxon>
    </lineage>
</organism>
<evidence type="ECO:0000313" key="2">
    <source>
        <dbReference type="EMBL" id="NLS11279.1"/>
    </source>
</evidence>
<dbReference type="Pfam" id="PF09600">
    <property type="entry name" value="Cyd_oper_YbgE"/>
    <property type="match status" value="1"/>
</dbReference>
<proteinExistence type="predicted"/>
<dbReference type="Proteomes" id="UP000535589">
    <property type="component" value="Unassembled WGS sequence"/>
</dbReference>
<dbReference type="NCBIfam" id="TIGR02112">
    <property type="entry name" value="cyd_oper_ybgE"/>
    <property type="match status" value="1"/>
</dbReference>
<evidence type="ECO:0000256" key="1">
    <source>
        <dbReference type="SAM" id="Phobius"/>
    </source>
</evidence>
<reference evidence="2 3" key="1">
    <citation type="submission" date="2020-04" db="EMBL/GenBank/DDBJ databases">
        <title>Vibrio sp. SM6, a novel species isolated from seawater.</title>
        <authorList>
            <person name="Wang X."/>
        </authorList>
    </citation>
    <scope>NUCLEOTIDE SEQUENCE [LARGE SCALE GENOMIC DNA]</scope>
    <source>
        <strain evidence="2 3">SM6</strain>
    </source>
</reference>
<dbReference type="AlphaFoldDB" id="A0A7X8TMH4"/>
<dbReference type="InterPro" id="IPR011846">
    <property type="entry name" value="Cyd_oper_YbgE"/>
</dbReference>
<gene>
    <name evidence="2" type="primary">ybgE</name>
    <name evidence="2" type="ORF">HGP28_00075</name>
</gene>
<sequence>MSSLSQRMSAWHRPMDKVALRILTLVLGLCHVGLLMWEPQAYAAAIGGFNAFIAPALIWAVCSAMVYGVGFNPKAWYWQLLFSPYISLPILLYLTLRYVI</sequence>